<dbReference type="Pfam" id="PF05258">
    <property type="entry name" value="DciA"/>
    <property type="match status" value="1"/>
</dbReference>
<proteinExistence type="predicted"/>
<name>A0A1T5LG80_9GAMM</name>
<dbReference type="Proteomes" id="UP000190341">
    <property type="component" value="Unassembled WGS sequence"/>
</dbReference>
<feature type="region of interest" description="Disordered" evidence="1">
    <location>
        <begin position="135"/>
        <end position="157"/>
    </location>
</feature>
<accession>A0A1T5LG80</accession>
<gene>
    <name evidence="2" type="ORF">SAMN06296058_2473</name>
</gene>
<evidence type="ECO:0000256" key="1">
    <source>
        <dbReference type="SAM" id="MobiDB-lite"/>
    </source>
</evidence>
<evidence type="ECO:0008006" key="4">
    <source>
        <dbReference type="Google" id="ProtNLM"/>
    </source>
</evidence>
<feature type="compositionally biased region" description="Polar residues" evidence="1">
    <location>
        <begin position="138"/>
        <end position="149"/>
    </location>
</feature>
<keyword evidence="3" id="KW-1185">Reference proteome</keyword>
<dbReference type="STRING" id="428993.SAMN06296058_2473"/>
<reference evidence="2 3" key="1">
    <citation type="submission" date="2017-02" db="EMBL/GenBank/DDBJ databases">
        <authorList>
            <person name="Peterson S.W."/>
        </authorList>
    </citation>
    <scope>NUCLEOTIDE SEQUENCE [LARGE SCALE GENOMIC DNA]</scope>
    <source>
        <strain evidence="2 3">P15</strain>
    </source>
</reference>
<dbReference type="InterPro" id="IPR007922">
    <property type="entry name" value="DciA-like"/>
</dbReference>
<organism evidence="2 3">
    <name type="scientific">Pseudoxanthomonas indica</name>
    <dbReference type="NCBI Taxonomy" id="428993"/>
    <lineage>
        <taxon>Bacteria</taxon>
        <taxon>Pseudomonadati</taxon>
        <taxon>Pseudomonadota</taxon>
        <taxon>Gammaproteobacteria</taxon>
        <taxon>Lysobacterales</taxon>
        <taxon>Lysobacteraceae</taxon>
        <taxon>Pseudoxanthomonas</taxon>
    </lineage>
</organism>
<dbReference type="RefSeq" id="WP_079724828.1">
    <property type="nucleotide sequence ID" value="NZ_BMCL01000001.1"/>
</dbReference>
<protein>
    <recommendedName>
        <fullName evidence="4">DUF721 domain-containing protein</fullName>
    </recommendedName>
</protein>
<dbReference type="EMBL" id="FUZV01000002">
    <property type="protein sequence ID" value="SKC75046.1"/>
    <property type="molecule type" value="Genomic_DNA"/>
</dbReference>
<dbReference type="OrthoDB" id="5801779at2"/>
<dbReference type="AlphaFoldDB" id="A0A1T5LG80"/>
<sequence length="157" mass="16715">MSDSKSKPRGPNYPQRALQAALTGSATDPVRRALWLDDLEQQLRPCLPPALAPHCRLANVAGERLVFIVDSPVWRAKLRLASAELLDAARSIGLTVTEVTVKISLSPLHPPLRADGPATTPVTDASRKALAAVLASLETPNSSGDTTPGSRRGGRKR</sequence>
<evidence type="ECO:0000313" key="2">
    <source>
        <dbReference type="EMBL" id="SKC75046.1"/>
    </source>
</evidence>
<evidence type="ECO:0000313" key="3">
    <source>
        <dbReference type="Proteomes" id="UP000190341"/>
    </source>
</evidence>